<dbReference type="InterPro" id="IPR013149">
    <property type="entry name" value="ADH-like_C"/>
</dbReference>
<dbReference type="InterPro" id="IPR036291">
    <property type="entry name" value="NAD(P)-bd_dom_sf"/>
</dbReference>
<evidence type="ECO:0000256" key="2">
    <source>
        <dbReference type="ARBA" id="ARBA00022833"/>
    </source>
</evidence>
<keyword evidence="2 4" id="KW-0862">Zinc</keyword>
<comment type="similarity">
    <text evidence="4">Belongs to the zinc-containing alcohol dehydrogenase family.</text>
</comment>
<dbReference type="InterPro" id="IPR020843">
    <property type="entry name" value="ER"/>
</dbReference>
<keyword evidence="3" id="KW-0560">Oxidoreductase</keyword>
<protein>
    <submittedName>
        <fullName evidence="6">Alcohol dehydrogenase catalytic domain-containing protein</fullName>
    </submittedName>
</protein>
<dbReference type="SUPFAM" id="SSF51735">
    <property type="entry name" value="NAD(P)-binding Rossmann-fold domains"/>
    <property type="match status" value="1"/>
</dbReference>
<dbReference type="Proteomes" id="UP001379533">
    <property type="component" value="Chromosome"/>
</dbReference>
<dbReference type="SMART" id="SM00829">
    <property type="entry name" value="PKS_ER"/>
    <property type="match status" value="1"/>
</dbReference>
<evidence type="ECO:0000256" key="1">
    <source>
        <dbReference type="ARBA" id="ARBA00022723"/>
    </source>
</evidence>
<keyword evidence="7" id="KW-1185">Reference proteome</keyword>
<dbReference type="PROSITE" id="PS00059">
    <property type="entry name" value="ADH_ZINC"/>
    <property type="match status" value="1"/>
</dbReference>
<dbReference type="SUPFAM" id="SSF50129">
    <property type="entry name" value="GroES-like"/>
    <property type="match status" value="1"/>
</dbReference>
<dbReference type="InterPro" id="IPR013154">
    <property type="entry name" value="ADH-like_N"/>
</dbReference>
<feature type="domain" description="Enoyl reductase (ER)" evidence="5">
    <location>
        <begin position="16"/>
        <end position="345"/>
    </location>
</feature>
<dbReference type="PANTHER" id="PTHR43401:SF2">
    <property type="entry name" value="L-THREONINE 3-DEHYDROGENASE"/>
    <property type="match status" value="1"/>
</dbReference>
<keyword evidence="1 4" id="KW-0479">Metal-binding</keyword>
<dbReference type="EMBL" id="CP089982">
    <property type="protein sequence ID" value="WXA96356.1"/>
    <property type="molecule type" value="Genomic_DNA"/>
</dbReference>
<evidence type="ECO:0000256" key="4">
    <source>
        <dbReference type="RuleBase" id="RU361277"/>
    </source>
</evidence>
<reference evidence="6 7" key="1">
    <citation type="submission" date="2021-12" db="EMBL/GenBank/DDBJ databases">
        <title>Discovery of the Pendulisporaceae a myxobacterial family with distinct sporulation behavior and unique specialized metabolism.</title>
        <authorList>
            <person name="Garcia R."/>
            <person name="Popoff A."/>
            <person name="Bader C.D."/>
            <person name="Loehr J."/>
            <person name="Walesch S."/>
            <person name="Walt C."/>
            <person name="Boldt J."/>
            <person name="Bunk B."/>
            <person name="Haeckl F.J.F.P.J."/>
            <person name="Gunesch A.P."/>
            <person name="Birkelbach J."/>
            <person name="Nuebel U."/>
            <person name="Pietschmann T."/>
            <person name="Bach T."/>
            <person name="Mueller R."/>
        </authorList>
    </citation>
    <scope>NUCLEOTIDE SEQUENCE [LARGE SCALE GENOMIC DNA]</scope>
    <source>
        <strain evidence="6 7">MSr12523</strain>
    </source>
</reference>
<comment type="cofactor">
    <cofactor evidence="4">
        <name>Zn(2+)</name>
        <dbReference type="ChEBI" id="CHEBI:29105"/>
    </cofactor>
</comment>
<dbReference type="InterPro" id="IPR050129">
    <property type="entry name" value="Zn_alcohol_dh"/>
</dbReference>
<dbReference type="PANTHER" id="PTHR43401">
    <property type="entry name" value="L-THREONINE 3-DEHYDROGENASE"/>
    <property type="match status" value="1"/>
</dbReference>
<proteinExistence type="inferred from homology"/>
<dbReference type="Gene3D" id="3.40.50.720">
    <property type="entry name" value="NAD(P)-binding Rossmann-like Domain"/>
    <property type="match status" value="1"/>
</dbReference>
<dbReference type="InterPro" id="IPR002328">
    <property type="entry name" value="ADH_Zn_CS"/>
</dbReference>
<evidence type="ECO:0000313" key="7">
    <source>
        <dbReference type="Proteomes" id="UP001379533"/>
    </source>
</evidence>
<dbReference type="Pfam" id="PF00107">
    <property type="entry name" value="ADH_zinc_N"/>
    <property type="match status" value="1"/>
</dbReference>
<name>A0ABZ2KCL6_9BACT</name>
<dbReference type="Pfam" id="PF08240">
    <property type="entry name" value="ADH_N"/>
    <property type="match status" value="1"/>
</dbReference>
<gene>
    <name evidence="6" type="ORF">LZC95_05835</name>
</gene>
<accession>A0ABZ2KCL6</accession>
<evidence type="ECO:0000256" key="3">
    <source>
        <dbReference type="ARBA" id="ARBA00023002"/>
    </source>
</evidence>
<organism evidence="6 7">
    <name type="scientific">Pendulispora brunnea</name>
    <dbReference type="NCBI Taxonomy" id="2905690"/>
    <lineage>
        <taxon>Bacteria</taxon>
        <taxon>Pseudomonadati</taxon>
        <taxon>Myxococcota</taxon>
        <taxon>Myxococcia</taxon>
        <taxon>Myxococcales</taxon>
        <taxon>Sorangiineae</taxon>
        <taxon>Pendulisporaceae</taxon>
        <taxon>Pendulispora</taxon>
    </lineage>
</organism>
<dbReference type="InterPro" id="IPR011032">
    <property type="entry name" value="GroES-like_sf"/>
</dbReference>
<sequence>MSAPPALRDARAVHIDAPETLRLAPVEPRAPGLGEALVEVAWAGICGSDREVLAGTRPKDFVRYPLIPGHEWSGTVVAVGEQSDASLVGHPVVGEGFRSCGRCPACFRGDSNLCQAEYRETGFTEPGAWATYLTVPARLLHVLPKESDLRAAAALEPAACVAAACMKAAVVSGERVAVVGAGTLGLLATQLLRASEPSKLIVVDPRRDRGELARRCGASECLSPEEAQRRAGQFDVVLEAAGAADTARQAMLLARRGGRIVLTGIPPASTGETNALSPTELVLREITVHTVFGAPSRAWAHAVRAFASGILDPSPIITHEVPLDDVTEAFRILTDSSARAVKVLLRP</sequence>
<evidence type="ECO:0000313" key="6">
    <source>
        <dbReference type="EMBL" id="WXA96356.1"/>
    </source>
</evidence>
<evidence type="ECO:0000259" key="5">
    <source>
        <dbReference type="SMART" id="SM00829"/>
    </source>
</evidence>
<dbReference type="Gene3D" id="3.90.180.10">
    <property type="entry name" value="Medium-chain alcohol dehydrogenases, catalytic domain"/>
    <property type="match status" value="1"/>
</dbReference>
<dbReference type="RefSeq" id="WP_394846971.1">
    <property type="nucleotide sequence ID" value="NZ_CP089982.1"/>
</dbReference>